<dbReference type="PANTHER" id="PTHR43343:SF3">
    <property type="entry name" value="PROTEASE DO-LIKE 8, CHLOROPLASTIC"/>
    <property type="match status" value="1"/>
</dbReference>
<dbReference type="Pfam" id="PF13365">
    <property type="entry name" value="Trypsin_2"/>
    <property type="match status" value="1"/>
</dbReference>
<dbReference type="Gene3D" id="2.40.10.10">
    <property type="entry name" value="Trypsin-like serine proteases"/>
    <property type="match status" value="2"/>
</dbReference>
<evidence type="ECO:0000256" key="3">
    <source>
        <dbReference type="ARBA" id="ARBA00022801"/>
    </source>
</evidence>
<proteinExistence type="inferred from homology"/>
<dbReference type="Proteomes" id="UP001214898">
    <property type="component" value="Chromosome"/>
</dbReference>
<evidence type="ECO:0000313" key="8">
    <source>
        <dbReference type="EMBL" id="KIU05548.1"/>
    </source>
</evidence>
<evidence type="ECO:0000256" key="4">
    <source>
        <dbReference type="ARBA" id="ARBA00022825"/>
    </source>
</evidence>
<dbReference type="InterPro" id="IPR036034">
    <property type="entry name" value="PDZ_sf"/>
</dbReference>
<feature type="region of interest" description="Disordered" evidence="5">
    <location>
        <begin position="150"/>
        <end position="170"/>
    </location>
</feature>
<dbReference type="Proteomes" id="UP000032247">
    <property type="component" value="Unassembled WGS sequence"/>
</dbReference>
<reference evidence="8 10" key="1">
    <citation type="submission" date="2014-12" db="EMBL/GenBank/DDBJ databases">
        <title>Comparative genome analysis of Bacillus coagulans HM-08, Clostridium butyricum HM-68, Bacillus subtilis HM-66 and Bacillus licheniformis BL-09.</title>
        <authorList>
            <person name="Zhang H."/>
        </authorList>
    </citation>
    <scope>NUCLEOTIDE SEQUENCE [LARGE SCALE GENOMIC DNA]</scope>
    <source>
        <strain evidence="8 10">HM-66</strain>
    </source>
</reference>
<dbReference type="STRING" id="483913.AN935_16580"/>
<dbReference type="SMART" id="SM00228">
    <property type="entry name" value="PDZ"/>
    <property type="match status" value="1"/>
</dbReference>
<accession>A0A0D1I9G3</accession>
<organism evidence="8 10">
    <name type="scientific">Bacillus subtilis</name>
    <dbReference type="NCBI Taxonomy" id="1423"/>
    <lineage>
        <taxon>Bacteria</taxon>
        <taxon>Bacillati</taxon>
        <taxon>Bacillota</taxon>
        <taxon>Bacilli</taxon>
        <taxon>Bacillales</taxon>
        <taxon>Bacillaceae</taxon>
        <taxon>Bacillus</taxon>
    </lineage>
</organism>
<name>A0A0D1I9G3_BACIU</name>
<evidence type="ECO:0000256" key="5">
    <source>
        <dbReference type="SAM" id="MobiDB-lite"/>
    </source>
</evidence>
<dbReference type="EMBL" id="CP120576">
    <property type="protein sequence ID" value="WEY85950.1"/>
    <property type="molecule type" value="Genomic_DNA"/>
</dbReference>
<dbReference type="GO" id="GO:0006508">
    <property type="term" value="P:proteolysis"/>
    <property type="evidence" value="ECO:0007669"/>
    <property type="project" value="UniProtKB-KW"/>
</dbReference>
<evidence type="ECO:0000259" key="7">
    <source>
        <dbReference type="PROSITE" id="PS50106"/>
    </source>
</evidence>
<sequence length="458" mass="48744">MDYRRDGQNDQHQTEPSHTEQQNKENQKLIGHSEQELLDAPVSYEAGRQETASALEMEKQETAVKKEKKRRAAWLSPILGGIIGGGLMLGIAPYLPSDQNQATETASANKQVQSDNFTTAPITNASNIADMVEDLEPTIVGISNIQTSQNNTFGTGGGSSSESESGTGSGVIFKKDSDKAYIITNNHVVEGANKLTVTLYNGETETAKLVGSDTITDLAVLEISGKNVKKVASFGDSSQLRTGEKVIAIGNPLGQQFSGTVTQGIISGLNRTIDVDTTQGTVEMNVLQTDAAINPGNSGGPLINASGQVIGINSLKVSESGVESLGFAIPSNDVEPIVDQLLQNGKVDRPFLGVQMIDMSQVPETYQENTLGLFGDQLGKGVYVKEVQANSPAEKAGIKSEDVIVKLNGKDVESSADIRQILYKDLKVGDKTTIQVLRKGKTKTLNATLTKQTESSSS</sequence>
<feature type="region of interest" description="Disordered" evidence="5">
    <location>
        <begin position="1"/>
        <end position="43"/>
    </location>
</feature>
<comment type="similarity">
    <text evidence="1">Belongs to the peptidase S1C family.</text>
</comment>
<dbReference type="Gene3D" id="2.30.42.10">
    <property type="match status" value="1"/>
</dbReference>
<dbReference type="InterPro" id="IPR001940">
    <property type="entry name" value="Peptidase_S1C"/>
</dbReference>
<keyword evidence="6" id="KW-0472">Membrane</keyword>
<keyword evidence="6" id="KW-1133">Transmembrane helix</keyword>
<reference evidence="9" key="2">
    <citation type="submission" date="2023-03" db="EMBL/GenBank/DDBJ databases">
        <title>Complete genome sequences of 52 Bacillus and Priestia strains isolated from West-African fermentations and 26 reference strains from the DSMZ collection.</title>
        <authorList>
            <person name="Wiedenbein E.S."/>
            <person name="Canoy T.S."/>
            <person name="Hui Y."/>
            <person name="Parkouda C."/>
            <person name="Dawende C."/>
            <person name="Ametefe E."/>
            <person name="Jespersen L."/>
            <person name="Nielsen D.S."/>
        </authorList>
    </citation>
    <scope>NUCLEOTIDE SEQUENCE</scope>
    <source>
        <strain evidence="9">PRO56</strain>
    </source>
</reference>
<dbReference type="InterPro" id="IPR043504">
    <property type="entry name" value="Peptidase_S1_PA_chymotrypsin"/>
</dbReference>
<dbReference type="AlphaFoldDB" id="A0A0D1I9G3"/>
<dbReference type="CDD" id="cd06781">
    <property type="entry name" value="cpPDZ_BsHtra-like"/>
    <property type="match status" value="1"/>
</dbReference>
<keyword evidence="2 8" id="KW-0645">Protease</keyword>
<dbReference type="EMBL" id="JXBC01000013">
    <property type="protein sequence ID" value="KIU05548.1"/>
    <property type="molecule type" value="Genomic_DNA"/>
</dbReference>
<gene>
    <name evidence="9" type="primary">htrB</name>
    <name evidence="9" type="synonym">yvtA</name>
    <name evidence="9" type="ORF">P5633_07380</name>
    <name evidence="8" type="ORF">SC09_contig4orf00368</name>
</gene>
<feature type="compositionally biased region" description="Basic and acidic residues" evidence="5">
    <location>
        <begin position="1"/>
        <end position="35"/>
    </location>
</feature>
<dbReference type="InterPro" id="IPR001478">
    <property type="entry name" value="PDZ"/>
</dbReference>
<evidence type="ECO:0000256" key="6">
    <source>
        <dbReference type="SAM" id="Phobius"/>
    </source>
</evidence>
<protein>
    <submittedName>
        <fullName evidence="8">HtrA-like serine protease</fullName>
    </submittedName>
    <submittedName>
        <fullName evidence="9">Serine protease Do-like protein HtrB</fullName>
    </submittedName>
</protein>
<feature type="domain" description="PDZ" evidence="7">
    <location>
        <begin position="356"/>
        <end position="440"/>
    </location>
</feature>
<dbReference type="GO" id="GO:0004252">
    <property type="term" value="F:serine-type endopeptidase activity"/>
    <property type="evidence" value="ECO:0007669"/>
    <property type="project" value="InterPro"/>
</dbReference>
<dbReference type="PRINTS" id="PR00834">
    <property type="entry name" value="PROTEASES2C"/>
</dbReference>
<feature type="transmembrane region" description="Helical" evidence="6">
    <location>
        <begin position="74"/>
        <end position="95"/>
    </location>
</feature>
<dbReference type="MEROPS" id="S01.B81"/>
<dbReference type="PATRIC" id="fig|1423.173.peg.4089"/>
<dbReference type="SUPFAM" id="SSF50156">
    <property type="entry name" value="PDZ domain-like"/>
    <property type="match status" value="1"/>
</dbReference>
<dbReference type="PANTHER" id="PTHR43343">
    <property type="entry name" value="PEPTIDASE S12"/>
    <property type="match status" value="1"/>
</dbReference>
<evidence type="ECO:0000256" key="2">
    <source>
        <dbReference type="ARBA" id="ARBA00022670"/>
    </source>
</evidence>
<dbReference type="SUPFAM" id="SSF50494">
    <property type="entry name" value="Trypsin-like serine proteases"/>
    <property type="match status" value="1"/>
</dbReference>
<evidence type="ECO:0000313" key="9">
    <source>
        <dbReference type="EMBL" id="WEY85950.1"/>
    </source>
</evidence>
<dbReference type="InterPro" id="IPR009003">
    <property type="entry name" value="Peptidase_S1_PA"/>
</dbReference>
<dbReference type="Pfam" id="PF13180">
    <property type="entry name" value="PDZ_2"/>
    <property type="match status" value="1"/>
</dbReference>
<keyword evidence="4" id="KW-0720">Serine protease</keyword>
<evidence type="ECO:0000256" key="1">
    <source>
        <dbReference type="ARBA" id="ARBA00010541"/>
    </source>
</evidence>
<dbReference type="InterPro" id="IPR051201">
    <property type="entry name" value="Chloro_Bact_Ser_Proteases"/>
</dbReference>
<keyword evidence="6" id="KW-0812">Transmembrane</keyword>
<evidence type="ECO:0000313" key="10">
    <source>
        <dbReference type="Proteomes" id="UP000032247"/>
    </source>
</evidence>
<keyword evidence="3" id="KW-0378">Hydrolase</keyword>
<dbReference type="PROSITE" id="PS50106">
    <property type="entry name" value="PDZ"/>
    <property type="match status" value="1"/>
</dbReference>